<dbReference type="RefSeq" id="WP_025076493.1">
    <property type="nucleotide sequence ID" value="NZ_FQVD01000041.1"/>
</dbReference>
<organism evidence="1 2">
    <name type="scientific">Bacteroides faecichinchillae</name>
    <dbReference type="NCBI Taxonomy" id="871325"/>
    <lineage>
        <taxon>Bacteria</taxon>
        <taxon>Pseudomonadati</taxon>
        <taxon>Bacteroidota</taxon>
        <taxon>Bacteroidia</taxon>
        <taxon>Bacteroidales</taxon>
        <taxon>Bacteroidaceae</taxon>
        <taxon>Bacteroides</taxon>
    </lineage>
</organism>
<proteinExistence type="predicted"/>
<dbReference type="Proteomes" id="UP000184436">
    <property type="component" value="Unassembled WGS sequence"/>
</dbReference>
<name>A0A1M5F6R6_9BACE</name>
<evidence type="ECO:0000313" key="1">
    <source>
        <dbReference type="EMBL" id="SHF87246.1"/>
    </source>
</evidence>
<dbReference type="AlphaFoldDB" id="A0A1M5F6R6"/>
<dbReference type="STRING" id="871325.SAMN05444349_14143"/>
<dbReference type="OrthoDB" id="8100717at2"/>
<gene>
    <name evidence="1" type="ORF">SAMN05444349_14143</name>
</gene>
<reference evidence="1 2" key="1">
    <citation type="submission" date="2016-11" db="EMBL/GenBank/DDBJ databases">
        <authorList>
            <person name="Jaros S."/>
            <person name="Januszkiewicz K."/>
            <person name="Wedrychowicz H."/>
        </authorList>
    </citation>
    <scope>NUCLEOTIDE SEQUENCE [LARGE SCALE GENOMIC DNA]</scope>
    <source>
        <strain evidence="1 2">DSM 26883</strain>
    </source>
</reference>
<dbReference type="EMBL" id="FQVD01000041">
    <property type="protein sequence ID" value="SHF87246.1"/>
    <property type="molecule type" value="Genomic_DNA"/>
</dbReference>
<protein>
    <submittedName>
        <fullName evidence="1">DNA-packaging protein gp3</fullName>
    </submittedName>
</protein>
<sequence>MRTYDPQEGTELWDLYTKRVGTPPIFTKPSEFQQAFNDYVEWSRNHPILCKEYVKSGPRAGEPYEVERKNLITEAGFCFFIGANSNYIQDRANAFTKDWEEEKDEIALGFLKVVNDIRKFIAEDMDRGAVSGQYDAMYVARLRGLRDQRDVTTAGEKIQGGLSVSVLNHETVNNIQKLKTLKRKPK</sequence>
<accession>A0A1M5F6R6</accession>
<dbReference type="Gene3D" id="1.10.132.80">
    <property type="match status" value="1"/>
</dbReference>
<evidence type="ECO:0000313" key="2">
    <source>
        <dbReference type="Proteomes" id="UP000184436"/>
    </source>
</evidence>
<keyword evidence="2" id="KW-1185">Reference proteome</keyword>